<dbReference type="PANTHER" id="PTHR45048:SF1">
    <property type="entry name" value="WD REPEAT-CONTAINING PROTEIN 88"/>
    <property type="match status" value="1"/>
</dbReference>
<dbReference type="SMART" id="SM00320">
    <property type="entry name" value="WD40"/>
    <property type="match status" value="1"/>
</dbReference>
<proteinExistence type="predicted"/>
<dbReference type="SUPFAM" id="SSF50978">
    <property type="entry name" value="WD40 repeat-like"/>
    <property type="match status" value="1"/>
</dbReference>
<keyword evidence="3" id="KW-1185">Reference proteome</keyword>
<dbReference type="Proteomes" id="UP000694545">
    <property type="component" value="Unplaced"/>
</dbReference>
<accession>A0A8D2Q3S0</accession>
<reference evidence="2" key="1">
    <citation type="submission" date="2025-08" db="UniProtKB">
        <authorList>
            <consortium name="Ensembl"/>
        </authorList>
    </citation>
    <scope>IDENTIFICATION</scope>
</reference>
<dbReference type="PROSITE" id="PS50294">
    <property type="entry name" value="WD_REPEATS_REGION"/>
    <property type="match status" value="1"/>
</dbReference>
<protein>
    <submittedName>
        <fullName evidence="2">Uncharacterized protein</fullName>
    </submittedName>
</protein>
<keyword evidence="1" id="KW-0853">WD repeat</keyword>
<organism evidence="2 3">
    <name type="scientific">Varanus komodoensis</name>
    <name type="common">Komodo dragon</name>
    <dbReference type="NCBI Taxonomy" id="61221"/>
    <lineage>
        <taxon>Eukaryota</taxon>
        <taxon>Metazoa</taxon>
        <taxon>Chordata</taxon>
        <taxon>Craniata</taxon>
        <taxon>Vertebrata</taxon>
        <taxon>Euteleostomi</taxon>
        <taxon>Lepidosauria</taxon>
        <taxon>Squamata</taxon>
        <taxon>Bifurcata</taxon>
        <taxon>Unidentata</taxon>
        <taxon>Episquamata</taxon>
        <taxon>Toxicofera</taxon>
        <taxon>Anguimorpha</taxon>
        <taxon>Paleoanguimorpha</taxon>
        <taxon>Varanoidea</taxon>
        <taxon>Varanidae</taxon>
        <taxon>Varanus</taxon>
    </lineage>
</organism>
<dbReference type="InterPro" id="IPR015943">
    <property type="entry name" value="WD40/YVTN_repeat-like_dom_sf"/>
</dbReference>
<feature type="repeat" description="WD" evidence="1">
    <location>
        <begin position="47"/>
        <end position="78"/>
    </location>
</feature>
<sequence length="124" mass="13909">MAIKSLNCTGTAHRKQTLQLGVFSFCFFNSDHATCASIKAMIHFKILKGHSDAVTSCHFCFEDTKVISASYDSTVKLWPPSKRAPEERPQWKILRVRHIYVKGDASSDFQILNCLGLCTSKLTP</sequence>
<dbReference type="PANTHER" id="PTHR45048">
    <property type="match status" value="1"/>
</dbReference>
<reference evidence="2" key="2">
    <citation type="submission" date="2025-09" db="UniProtKB">
        <authorList>
            <consortium name="Ensembl"/>
        </authorList>
    </citation>
    <scope>IDENTIFICATION</scope>
</reference>
<dbReference type="InterPro" id="IPR001680">
    <property type="entry name" value="WD40_rpt"/>
</dbReference>
<dbReference type="InterPro" id="IPR036322">
    <property type="entry name" value="WD40_repeat_dom_sf"/>
</dbReference>
<dbReference type="AlphaFoldDB" id="A0A8D2Q3S0"/>
<evidence type="ECO:0000313" key="3">
    <source>
        <dbReference type="Proteomes" id="UP000694545"/>
    </source>
</evidence>
<name>A0A8D2Q3S0_VARKO</name>
<dbReference type="Pfam" id="PF00400">
    <property type="entry name" value="WD40"/>
    <property type="match status" value="1"/>
</dbReference>
<evidence type="ECO:0000313" key="2">
    <source>
        <dbReference type="Ensembl" id="ENSVKKP00000016755.1"/>
    </source>
</evidence>
<evidence type="ECO:0000256" key="1">
    <source>
        <dbReference type="PROSITE-ProRule" id="PRU00221"/>
    </source>
</evidence>
<dbReference type="Ensembl" id="ENSVKKT00000017170.1">
    <property type="protein sequence ID" value="ENSVKKP00000016755.1"/>
    <property type="gene ID" value="ENSVKKG00000011450.1"/>
</dbReference>
<dbReference type="PROSITE" id="PS50082">
    <property type="entry name" value="WD_REPEATS_2"/>
    <property type="match status" value="1"/>
</dbReference>
<dbReference type="Gene3D" id="2.130.10.10">
    <property type="entry name" value="YVTN repeat-like/Quinoprotein amine dehydrogenase"/>
    <property type="match status" value="1"/>
</dbReference>